<dbReference type="GO" id="GO:0042800">
    <property type="term" value="F:histone H3K4 methyltransferase activity"/>
    <property type="evidence" value="ECO:0007669"/>
    <property type="project" value="TreeGrafter"/>
</dbReference>
<dbReference type="AlphaFoldDB" id="A0A183FDE2"/>
<dbReference type="GO" id="GO:0000729">
    <property type="term" value="P:DNA double-strand break processing"/>
    <property type="evidence" value="ECO:0007669"/>
    <property type="project" value="TreeGrafter"/>
</dbReference>
<gene>
    <name evidence="1" type="ORF">HPBE_LOCUS4251</name>
</gene>
<dbReference type="GO" id="GO:0031297">
    <property type="term" value="P:replication fork processing"/>
    <property type="evidence" value="ECO:0007669"/>
    <property type="project" value="TreeGrafter"/>
</dbReference>
<proteinExistence type="predicted"/>
<dbReference type="GO" id="GO:0035861">
    <property type="term" value="C:site of double-strand break"/>
    <property type="evidence" value="ECO:0007669"/>
    <property type="project" value="TreeGrafter"/>
</dbReference>
<dbReference type="GO" id="GO:0000793">
    <property type="term" value="C:condensed chromosome"/>
    <property type="evidence" value="ECO:0007669"/>
    <property type="project" value="TreeGrafter"/>
</dbReference>
<dbReference type="GO" id="GO:0015074">
    <property type="term" value="P:DNA integration"/>
    <property type="evidence" value="ECO:0007669"/>
    <property type="project" value="TreeGrafter"/>
</dbReference>
<dbReference type="EMBL" id="UZAH01025290">
    <property type="protein sequence ID" value="VDO60610.1"/>
    <property type="molecule type" value="Genomic_DNA"/>
</dbReference>
<organism evidence="2 3">
    <name type="scientific">Heligmosomoides polygyrus</name>
    <name type="common">Parasitic roundworm</name>
    <dbReference type="NCBI Taxonomy" id="6339"/>
    <lineage>
        <taxon>Eukaryota</taxon>
        <taxon>Metazoa</taxon>
        <taxon>Ecdysozoa</taxon>
        <taxon>Nematoda</taxon>
        <taxon>Chromadorea</taxon>
        <taxon>Rhabditida</taxon>
        <taxon>Rhabditina</taxon>
        <taxon>Rhabditomorpha</taxon>
        <taxon>Strongyloidea</taxon>
        <taxon>Heligmosomidae</taxon>
        <taxon>Heligmosomoides</taxon>
    </lineage>
</organism>
<dbReference type="GO" id="GO:0044774">
    <property type="term" value="P:mitotic DNA integrity checkpoint signaling"/>
    <property type="evidence" value="ECO:0007669"/>
    <property type="project" value="TreeGrafter"/>
</dbReference>
<accession>A0A183FDE2</accession>
<dbReference type="InterPro" id="IPR036388">
    <property type="entry name" value="WH-like_DNA-bd_sf"/>
</dbReference>
<dbReference type="GO" id="GO:0003697">
    <property type="term" value="F:single-stranded DNA binding"/>
    <property type="evidence" value="ECO:0007669"/>
    <property type="project" value="TreeGrafter"/>
</dbReference>
<dbReference type="GO" id="GO:0005634">
    <property type="term" value="C:nucleus"/>
    <property type="evidence" value="ECO:0007669"/>
    <property type="project" value="TreeGrafter"/>
</dbReference>
<dbReference type="GO" id="GO:0046975">
    <property type="term" value="F:histone H3K36 methyltransferase activity"/>
    <property type="evidence" value="ECO:0007669"/>
    <property type="project" value="TreeGrafter"/>
</dbReference>
<dbReference type="GO" id="GO:0003690">
    <property type="term" value="F:double-stranded DNA binding"/>
    <property type="evidence" value="ECO:0007669"/>
    <property type="project" value="TreeGrafter"/>
</dbReference>
<dbReference type="Proteomes" id="UP000050761">
    <property type="component" value="Unassembled WGS sequence"/>
</dbReference>
<dbReference type="WBParaSite" id="HPBE_0000425001-mRNA-1">
    <property type="protein sequence ID" value="HPBE_0000425001-mRNA-1"/>
    <property type="gene ID" value="HPBE_0000425001"/>
</dbReference>
<evidence type="ECO:0000313" key="3">
    <source>
        <dbReference type="WBParaSite" id="HPBE_0000425001-mRNA-1"/>
    </source>
</evidence>
<reference evidence="3" key="2">
    <citation type="submission" date="2019-09" db="UniProtKB">
        <authorList>
            <consortium name="WormBaseParasite"/>
        </authorList>
    </citation>
    <scope>IDENTIFICATION</scope>
</reference>
<dbReference type="PANTHER" id="PTHR46060:SF2">
    <property type="entry name" value="HISTONE-LYSINE N-METHYLTRANSFERASE SETMAR"/>
    <property type="match status" value="1"/>
</dbReference>
<dbReference type="GO" id="GO:0006303">
    <property type="term" value="P:double-strand break repair via nonhomologous end joining"/>
    <property type="evidence" value="ECO:0007669"/>
    <property type="project" value="TreeGrafter"/>
</dbReference>
<reference evidence="1 2" key="1">
    <citation type="submission" date="2018-11" db="EMBL/GenBank/DDBJ databases">
        <authorList>
            <consortium name="Pathogen Informatics"/>
        </authorList>
    </citation>
    <scope>NUCLEOTIDE SEQUENCE [LARGE SCALE GENOMIC DNA]</scope>
</reference>
<keyword evidence="2" id="KW-1185">Reference proteome</keyword>
<evidence type="ECO:0000313" key="2">
    <source>
        <dbReference type="Proteomes" id="UP000050761"/>
    </source>
</evidence>
<dbReference type="OrthoDB" id="616263at2759"/>
<accession>A0A3P7WHQ7</accession>
<dbReference type="Gene3D" id="1.10.10.10">
    <property type="entry name" value="Winged helix-like DNA-binding domain superfamily/Winged helix DNA-binding domain"/>
    <property type="match status" value="1"/>
</dbReference>
<protein>
    <submittedName>
        <fullName evidence="3">Transposase</fullName>
    </submittedName>
</protein>
<dbReference type="PANTHER" id="PTHR46060">
    <property type="entry name" value="MARINER MOS1 TRANSPOSASE-LIKE PROTEIN"/>
    <property type="match status" value="1"/>
</dbReference>
<name>A0A183FDE2_HELPZ</name>
<dbReference type="Gene3D" id="3.30.420.10">
    <property type="entry name" value="Ribonuclease H-like superfamily/Ribonuclease H"/>
    <property type="match status" value="1"/>
</dbReference>
<sequence>MNQRDIRVPLLLNDQLEAMVEADPRPTVREPAQHFDVDGSTISRHLNGIGRVEKLDEWIPHKVPDGQMLKRDDTCASLRLGNLGKPCSGRIITCDEERILFDNHGRSAQWLDRNESPKEMMSIPRRP</sequence>
<dbReference type="InterPro" id="IPR052709">
    <property type="entry name" value="Transposase-MT_Hybrid"/>
</dbReference>
<evidence type="ECO:0000313" key="1">
    <source>
        <dbReference type="EMBL" id="VDO60610.1"/>
    </source>
</evidence>
<dbReference type="GO" id="GO:0000014">
    <property type="term" value="F:single-stranded DNA endodeoxyribonuclease activity"/>
    <property type="evidence" value="ECO:0007669"/>
    <property type="project" value="TreeGrafter"/>
</dbReference>
<dbReference type="InterPro" id="IPR036397">
    <property type="entry name" value="RNaseH_sf"/>
</dbReference>
<dbReference type="GO" id="GO:0044547">
    <property type="term" value="F:DNA topoisomerase binding"/>
    <property type="evidence" value="ECO:0007669"/>
    <property type="project" value="TreeGrafter"/>
</dbReference>